<keyword evidence="1" id="KW-1133">Transmembrane helix</keyword>
<protein>
    <submittedName>
        <fullName evidence="2">Uncharacterized protein</fullName>
    </submittedName>
</protein>
<sequence>MEVKCEKCGLEYTIPEGEKVEGYVCECGGPLKESPQHDPAPGLIGLIILDAITLIWNPQVTTDQCMLLSIGLLSLPLLIILNILYKKHPRFLRTVNPLPSIFIGAAWYNIFTGAGNYLMGIIGLTIIFMAVETTYKAIRNQP</sequence>
<feature type="transmembrane region" description="Helical" evidence="1">
    <location>
        <begin position="105"/>
        <end position="131"/>
    </location>
</feature>
<name>A0A9E7UGF0_METWO</name>
<gene>
    <name evidence="2" type="ORF">N5910_08155</name>
</gene>
<proteinExistence type="predicted"/>
<dbReference type="EMBL" id="CP104550">
    <property type="protein sequence ID" value="UXH31504.1"/>
    <property type="molecule type" value="Genomic_DNA"/>
</dbReference>
<evidence type="ECO:0000313" key="2">
    <source>
        <dbReference type="EMBL" id="UXH31504.1"/>
    </source>
</evidence>
<dbReference type="GeneID" id="75107217"/>
<organism evidence="2">
    <name type="scientific">Methanothermobacter wolfeii</name>
    <name type="common">Methanobacterium wolfei</name>
    <dbReference type="NCBI Taxonomy" id="145261"/>
    <lineage>
        <taxon>Archaea</taxon>
        <taxon>Methanobacteriati</taxon>
        <taxon>Methanobacteriota</taxon>
        <taxon>Methanomada group</taxon>
        <taxon>Methanobacteria</taxon>
        <taxon>Methanobacteriales</taxon>
        <taxon>Methanobacteriaceae</taxon>
        <taxon>Methanothermobacter</taxon>
    </lineage>
</organism>
<dbReference type="Proteomes" id="UP001065373">
    <property type="component" value="Chromosome"/>
</dbReference>
<accession>A0A9E7UGF0</accession>
<dbReference type="RefSeq" id="WP_015971197.1">
    <property type="nucleotide sequence ID" value="NZ_CP104550.1"/>
</dbReference>
<dbReference type="AlphaFoldDB" id="A0A9E7UGF0"/>
<feature type="transmembrane region" description="Helical" evidence="1">
    <location>
        <begin position="65"/>
        <end position="85"/>
    </location>
</feature>
<evidence type="ECO:0000256" key="1">
    <source>
        <dbReference type="SAM" id="Phobius"/>
    </source>
</evidence>
<keyword evidence="1" id="KW-0812">Transmembrane</keyword>
<reference evidence="2" key="1">
    <citation type="submission" date="2022-09" db="EMBL/GenBank/DDBJ databases">
        <title>Characterization of three MwoI isoschizomers from sequenced genome and metagenomes.</title>
        <authorList>
            <person name="Fomenkov A."/>
            <person name="Xu S.Y."/>
            <person name="Roberts R.J."/>
        </authorList>
    </citation>
    <scope>NUCLEOTIDE SEQUENCE</scope>
    <source>
        <strain evidence="2">DSM 2970</strain>
    </source>
</reference>
<keyword evidence="1" id="KW-0472">Membrane</keyword>